<feature type="region of interest" description="Disordered" evidence="2">
    <location>
        <begin position="153"/>
        <end position="188"/>
    </location>
</feature>
<dbReference type="InterPro" id="IPR003594">
    <property type="entry name" value="HATPase_dom"/>
</dbReference>
<keyword evidence="1" id="KW-0808">Transferase</keyword>
<comment type="caution">
    <text evidence="4">The sequence shown here is derived from an EMBL/GenBank/DDBJ whole genome shotgun (WGS) entry which is preliminary data.</text>
</comment>
<dbReference type="Gene3D" id="3.30.565.10">
    <property type="entry name" value="Histidine kinase-like ATPase, C-terminal domain"/>
    <property type="match status" value="1"/>
</dbReference>
<feature type="domain" description="Histidine kinase/HSP90-like ATPase" evidence="3">
    <location>
        <begin position="26"/>
        <end position="150"/>
    </location>
</feature>
<dbReference type="Pfam" id="PF13581">
    <property type="entry name" value="HATPase_c_2"/>
    <property type="match status" value="1"/>
</dbReference>
<organism evidence="4 5">
    <name type="scientific">Streptomyces thermoalcalitolerans</name>
    <dbReference type="NCBI Taxonomy" id="65605"/>
    <lineage>
        <taxon>Bacteria</taxon>
        <taxon>Bacillati</taxon>
        <taxon>Actinomycetota</taxon>
        <taxon>Actinomycetes</taxon>
        <taxon>Kitasatosporales</taxon>
        <taxon>Streptomycetaceae</taxon>
        <taxon>Streptomyces</taxon>
    </lineage>
</organism>
<keyword evidence="1" id="KW-0723">Serine/threonine-protein kinase</keyword>
<dbReference type="InterPro" id="IPR050267">
    <property type="entry name" value="Anti-sigma-factor_SerPK"/>
</dbReference>
<evidence type="ECO:0000256" key="2">
    <source>
        <dbReference type="SAM" id="MobiDB-lite"/>
    </source>
</evidence>
<proteinExistence type="predicted"/>
<name>A0ABP4A4B5_9ACTN</name>
<evidence type="ECO:0000313" key="5">
    <source>
        <dbReference type="Proteomes" id="UP001501005"/>
    </source>
</evidence>
<sequence length="188" mass="19942">MHSPSPQRHRPVSSGPVSPAEFAMAFTSTPRGARLARLFVAHCLDSWGHPYDSDVNETLSLITAELCANAVRHGRVPGRDFHVRLTAEEDGARLRVEVSDTRAERRPAVTTPTAPDAESESGRGLLLVAALADDWGVTDRRVGPGKTVWAVVGTAPHSRSGALRREPAGPPRRPAAGSAAVDAPVKPA</sequence>
<protein>
    <recommendedName>
        <fullName evidence="3">Histidine kinase/HSP90-like ATPase domain-containing protein</fullName>
    </recommendedName>
</protein>
<dbReference type="CDD" id="cd16936">
    <property type="entry name" value="HATPase_RsbW-like"/>
    <property type="match status" value="1"/>
</dbReference>
<keyword evidence="5" id="KW-1185">Reference proteome</keyword>
<evidence type="ECO:0000259" key="3">
    <source>
        <dbReference type="Pfam" id="PF13581"/>
    </source>
</evidence>
<dbReference type="PANTHER" id="PTHR35526:SF3">
    <property type="entry name" value="ANTI-SIGMA-F FACTOR RSBW"/>
    <property type="match status" value="1"/>
</dbReference>
<keyword evidence="1" id="KW-0418">Kinase</keyword>
<evidence type="ECO:0000256" key="1">
    <source>
        <dbReference type="ARBA" id="ARBA00022527"/>
    </source>
</evidence>
<dbReference type="EMBL" id="BAAAHG010000077">
    <property type="protein sequence ID" value="GAA0931339.1"/>
    <property type="molecule type" value="Genomic_DNA"/>
</dbReference>
<dbReference type="PANTHER" id="PTHR35526">
    <property type="entry name" value="ANTI-SIGMA-F FACTOR RSBW-RELATED"/>
    <property type="match status" value="1"/>
</dbReference>
<dbReference type="InterPro" id="IPR036890">
    <property type="entry name" value="HATPase_C_sf"/>
</dbReference>
<accession>A0ABP4A4B5</accession>
<dbReference type="RefSeq" id="WP_425581066.1">
    <property type="nucleotide sequence ID" value="NZ_BAAAHG010000077.1"/>
</dbReference>
<reference evidence="5" key="1">
    <citation type="journal article" date="2019" name="Int. J. Syst. Evol. Microbiol.">
        <title>The Global Catalogue of Microorganisms (GCM) 10K type strain sequencing project: providing services to taxonomists for standard genome sequencing and annotation.</title>
        <authorList>
            <consortium name="The Broad Institute Genomics Platform"/>
            <consortium name="The Broad Institute Genome Sequencing Center for Infectious Disease"/>
            <person name="Wu L."/>
            <person name="Ma J."/>
        </authorList>
    </citation>
    <scope>NUCLEOTIDE SEQUENCE [LARGE SCALE GENOMIC DNA]</scope>
    <source>
        <strain evidence="5">JCM 10673</strain>
    </source>
</reference>
<evidence type="ECO:0000313" key="4">
    <source>
        <dbReference type="EMBL" id="GAA0931339.1"/>
    </source>
</evidence>
<dbReference type="Proteomes" id="UP001501005">
    <property type="component" value="Unassembled WGS sequence"/>
</dbReference>
<dbReference type="SUPFAM" id="SSF55874">
    <property type="entry name" value="ATPase domain of HSP90 chaperone/DNA topoisomerase II/histidine kinase"/>
    <property type="match status" value="1"/>
</dbReference>
<feature type="region of interest" description="Disordered" evidence="2">
    <location>
        <begin position="99"/>
        <end position="121"/>
    </location>
</feature>
<gene>
    <name evidence="4" type="ORF">GCM10009549_54960</name>
</gene>